<comment type="caution">
    <text evidence="2">The sequence shown here is derived from an EMBL/GenBank/DDBJ whole genome shotgun (WGS) entry which is preliminary data.</text>
</comment>
<dbReference type="VEuPathDB" id="MicrosporidiaDB:EDEG_02127"/>
<keyword evidence="1" id="KW-1133">Transmembrane helix</keyword>
<evidence type="ECO:0000313" key="3">
    <source>
        <dbReference type="Proteomes" id="UP000003163"/>
    </source>
</evidence>
<dbReference type="InParanoid" id="J8ZV79"/>
<evidence type="ECO:0000256" key="1">
    <source>
        <dbReference type="SAM" id="Phobius"/>
    </source>
</evidence>
<protein>
    <submittedName>
        <fullName evidence="2">Uncharacterized protein</fullName>
    </submittedName>
</protein>
<dbReference type="EMBL" id="AFBI03000035">
    <property type="protein sequence ID" value="EJW03543.1"/>
    <property type="molecule type" value="Genomic_DNA"/>
</dbReference>
<evidence type="ECO:0000313" key="2">
    <source>
        <dbReference type="EMBL" id="EJW03543.1"/>
    </source>
</evidence>
<keyword evidence="3" id="KW-1185">Reference proteome</keyword>
<gene>
    <name evidence="2" type="ORF">EDEG_02127</name>
</gene>
<accession>J8ZV79</accession>
<proteinExistence type="predicted"/>
<dbReference type="HOGENOM" id="CLU_2223238_0_0_1"/>
<feature type="transmembrane region" description="Helical" evidence="1">
    <location>
        <begin position="20"/>
        <end position="39"/>
    </location>
</feature>
<dbReference type="Proteomes" id="UP000003163">
    <property type="component" value="Unassembled WGS sequence"/>
</dbReference>
<organism evidence="2 3">
    <name type="scientific">Edhazardia aedis (strain USNM 41457)</name>
    <name type="common">Microsporidian parasite</name>
    <dbReference type="NCBI Taxonomy" id="1003232"/>
    <lineage>
        <taxon>Eukaryota</taxon>
        <taxon>Fungi</taxon>
        <taxon>Fungi incertae sedis</taxon>
        <taxon>Microsporidia</taxon>
        <taxon>Edhazardia</taxon>
    </lineage>
</organism>
<reference evidence="3" key="2">
    <citation type="submission" date="2015-07" db="EMBL/GenBank/DDBJ databases">
        <title>Contrasting host-pathogen interactions and genome evolution in two generalist and specialist microsporidian pathogens of mosquitoes.</title>
        <authorList>
            <consortium name="The Broad Institute Genomics Platform"/>
            <consortium name="The Broad Institute Genome Sequencing Center for Infectious Disease"/>
            <person name="Cuomo C.A."/>
            <person name="Sanscrainte N.D."/>
            <person name="Goldberg J.M."/>
            <person name="Heiman D."/>
            <person name="Young S."/>
            <person name="Zeng Q."/>
            <person name="Becnel J.J."/>
            <person name="Birren B.W."/>
        </authorList>
    </citation>
    <scope>NUCLEOTIDE SEQUENCE [LARGE SCALE GENOMIC DNA]</scope>
    <source>
        <strain evidence="3">USNM 41457</strain>
    </source>
</reference>
<sequence length="106" mass="12579">MNYLRKCDIAKNVSLVVDVSSFNNILFVFIMILNAIYHLEHDFFIFNSKKLIFFFCTKKNFSKLSLYLPFNIENSHVGIEKKSLIKMYFLVLSIKERQIILAKFDI</sequence>
<keyword evidence="1" id="KW-0472">Membrane</keyword>
<keyword evidence="1" id="KW-0812">Transmembrane</keyword>
<reference evidence="2 3" key="1">
    <citation type="submission" date="2011-08" db="EMBL/GenBank/DDBJ databases">
        <authorList>
            <person name="Liu Z.J."/>
            <person name="Shi F.L."/>
            <person name="Lu J.Q."/>
            <person name="Li M."/>
            <person name="Wang Z.L."/>
        </authorList>
    </citation>
    <scope>NUCLEOTIDE SEQUENCE [LARGE SCALE GENOMIC DNA]</scope>
    <source>
        <strain evidence="2 3">USNM 41457</strain>
    </source>
</reference>
<dbReference type="AlphaFoldDB" id="J8ZV79"/>
<name>J8ZV79_EDHAE</name>